<evidence type="ECO:0000313" key="3">
    <source>
        <dbReference type="Proteomes" id="UP000642829"/>
    </source>
</evidence>
<dbReference type="Proteomes" id="UP000642829">
    <property type="component" value="Unassembled WGS sequence"/>
</dbReference>
<reference evidence="2" key="1">
    <citation type="journal article" date="2014" name="Int. J. Syst. Evol. Microbiol.">
        <title>Complete genome sequence of Corynebacterium casei LMG S-19264T (=DSM 44701T), isolated from a smear-ripened cheese.</title>
        <authorList>
            <consortium name="US DOE Joint Genome Institute (JGI-PGF)"/>
            <person name="Walter F."/>
            <person name="Albersmeier A."/>
            <person name="Kalinowski J."/>
            <person name="Ruckert C."/>
        </authorList>
    </citation>
    <scope>NUCLEOTIDE SEQUENCE</scope>
    <source>
        <strain evidence="2">KCTC 12870</strain>
    </source>
</reference>
<reference evidence="2" key="2">
    <citation type="submission" date="2020-09" db="EMBL/GenBank/DDBJ databases">
        <authorList>
            <person name="Sun Q."/>
            <person name="Kim S."/>
        </authorList>
    </citation>
    <scope>NUCLEOTIDE SEQUENCE</scope>
    <source>
        <strain evidence="2">KCTC 12870</strain>
    </source>
</reference>
<accession>A0A8J3DC95</accession>
<feature type="chain" id="PRO_5035285711" evidence="1">
    <location>
        <begin position="20"/>
        <end position="265"/>
    </location>
</feature>
<dbReference type="EMBL" id="BMXG01000011">
    <property type="protein sequence ID" value="GHC03626.1"/>
    <property type="molecule type" value="Genomic_DNA"/>
</dbReference>
<sequence length="265" mass="28110">MKYFTKTLTVILLATSLNAAEKTLINDSFDQIKIVGYGAEQQAESSGSTYKELVQQNLFGAGSGSLSFSAQDYSQAYVEFPEASLTMPGDYIEVSLTIRFPDGPYDSNSGVRLGLYDIKGDIATASFYNPDVNSVGDTATGYFISFNPGASGPKWSNGSIGLGKDLGNKAITQYNAVLGGPANAVKSMGSFERTGTFGTEAHTVTFRVTRTTSGIEASGMVDTDLFKTSDATDTVLTYNTLIFGNGKSPGPWEIESLKIVCGTAN</sequence>
<evidence type="ECO:0000256" key="1">
    <source>
        <dbReference type="SAM" id="SignalP"/>
    </source>
</evidence>
<gene>
    <name evidence="2" type="ORF">GCM10007047_20300</name>
</gene>
<protein>
    <submittedName>
        <fullName evidence="2">Uncharacterized protein</fullName>
    </submittedName>
</protein>
<name>A0A8J3DC95_9BACT</name>
<dbReference type="RefSeq" id="WP_189514719.1">
    <property type="nucleotide sequence ID" value="NZ_BMXG01000011.1"/>
</dbReference>
<feature type="signal peptide" evidence="1">
    <location>
        <begin position="1"/>
        <end position="19"/>
    </location>
</feature>
<organism evidence="2 3">
    <name type="scientific">Cerasicoccus arenae</name>
    <dbReference type="NCBI Taxonomy" id="424488"/>
    <lineage>
        <taxon>Bacteria</taxon>
        <taxon>Pseudomonadati</taxon>
        <taxon>Verrucomicrobiota</taxon>
        <taxon>Opitutia</taxon>
        <taxon>Puniceicoccales</taxon>
        <taxon>Cerasicoccaceae</taxon>
        <taxon>Cerasicoccus</taxon>
    </lineage>
</organism>
<evidence type="ECO:0000313" key="2">
    <source>
        <dbReference type="EMBL" id="GHC03626.1"/>
    </source>
</evidence>
<comment type="caution">
    <text evidence="2">The sequence shown here is derived from an EMBL/GenBank/DDBJ whole genome shotgun (WGS) entry which is preliminary data.</text>
</comment>
<keyword evidence="1" id="KW-0732">Signal</keyword>
<keyword evidence="3" id="KW-1185">Reference proteome</keyword>
<proteinExistence type="predicted"/>
<dbReference type="AlphaFoldDB" id="A0A8J3DC95"/>